<reference evidence="1" key="1">
    <citation type="submission" date="2022-10" db="EMBL/GenBank/DDBJ databases">
        <title>Genome sequences of endogenous nimaviruses in decapod crustaceans.</title>
        <authorList>
            <person name="Kawato S."/>
            <person name="Nozaki R."/>
            <person name="Kondo H."/>
            <person name="Hirono I."/>
        </authorList>
    </citation>
    <scope>NUCLEOTIDE SEQUENCE</scope>
    <source>
        <strain evidence="1">Okinawa2016</strain>
    </source>
</reference>
<proteinExistence type="predicted"/>
<accession>A0A9C7CD80</accession>
<organism evidence="1">
    <name type="scientific">Melicertus latisulcatus majanivirus</name>
    <dbReference type="NCBI Taxonomy" id="2984277"/>
    <lineage>
        <taxon>Viruses</taxon>
        <taxon>Viruses incertae sedis</taxon>
        <taxon>Naldaviricetes</taxon>
        <taxon>Nimaviridae</taxon>
    </lineage>
</organism>
<sequence>MEINSVIRNMYVSNQIDEIIELVKEILICTSKIIINTLNIIFDYYNKSQSPCLPNFQIQNNLIMGKIQNVFQTSLKIEHNEWQTIKNKLSSNIYPIRYEQNINIFDLDQIFSRLLKIITILMMFIDISDKILYFVSNIKTVY</sequence>
<dbReference type="EMBL" id="LC738874">
    <property type="protein sequence ID" value="BDT62332.1"/>
    <property type="molecule type" value="Genomic_DNA"/>
</dbReference>
<evidence type="ECO:0000313" key="1">
    <source>
        <dbReference type="EMBL" id="BDT62332.1"/>
    </source>
</evidence>
<name>A0A9C7CD80_9VIRU</name>
<protein>
    <submittedName>
        <fullName evidence="1">Uncharacterized protein</fullName>
    </submittedName>
</protein>